<gene>
    <name evidence="1" type="ORF">HK099_002289</name>
</gene>
<keyword evidence="2" id="KW-1185">Reference proteome</keyword>
<dbReference type="AlphaFoldDB" id="A0AAD5TVE4"/>
<comment type="caution">
    <text evidence="1">The sequence shown here is derived from an EMBL/GenBank/DDBJ whole genome shotgun (WGS) entry which is preliminary data.</text>
</comment>
<proteinExistence type="predicted"/>
<reference evidence="1" key="1">
    <citation type="submission" date="2020-05" db="EMBL/GenBank/DDBJ databases">
        <title>Phylogenomic resolution of chytrid fungi.</title>
        <authorList>
            <person name="Stajich J.E."/>
            <person name="Amses K."/>
            <person name="Simmons R."/>
            <person name="Seto K."/>
            <person name="Myers J."/>
            <person name="Bonds A."/>
            <person name="Quandt C.A."/>
            <person name="Barry K."/>
            <person name="Liu P."/>
            <person name="Grigoriev I."/>
            <person name="Longcore J.E."/>
            <person name="James T.Y."/>
        </authorList>
    </citation>
    <scope>NUCLEOTIDE SEQUENCE</scope>
    <source>
        <strain evidence="1">JEL0476</strain>
    </source>
</reference>
<dbReference type="Proteomes" id="UP001211065">
    <property type="component" value="Unassembled WGS sequence"/>
</dbReference>
<organism evidence="1 2">
    <name type="scientific">Clydaea vesicula</name>
    <dbReference type="NCBI Taxonomy" id="447962"/>
    <lineage>
        <taxon>Eukaryota</taxon>
        <taxon>Fungi</taxon>
        <taxon>Fungi incertae sedis</taxon>
        <taxon>Chytridiomycota</taxon>
        <taxon>Chytridiomycota incertae sedis</taxon>
        <taxon>Chytridiomycetes</taxon>
        <taxon>Lobulomycetales</taxon>
        <taxon>Lobulomycetaceae</taxon>
        <taxon>Clydaea</taxon>
    </lineage>
</organism>
<evidence type="ECO:0000313" key="2">
    <source>
        <dbReference type="Proteomes" id="UP001211065"/>
    </source>
</evidence>
<evidence type="ECO:0000313" key="1">
    <source>
        <dbReference type="EMBL" id="KAJ3201329.1"/>
    </source>
</evidence>
<protein>
    <submittedName>
        <fullName evidence="1">Uncharacterized protein</fullName>
    </submittedName>
</protein>
<dbReference type="EMBL" id="JADGJW010001745">
    <property type="protein sequence ID" value="KAJ3201329.1"/>
    <property type="molecule type" value="Genomic_DNA"/>
</dbReference>
<accession>A0AAD5TVE4</accession>
<feature type="non-terminal residue" evidence="1">
    <location>
        <position position="137"/>
    </location>
</feature>
<sequence length="137" mass="15818">QYILCLKKSILLDLETTTSNTSQSSNIEINDEKSVNKKFSFGKKNRKYQNWDPNELKISGKTYVKLNNLHFIPTLFKEIFKKLPDQLNTTNKIDDILNVDRMIPTNEKSLPKTPPEPPLKDSLLLETKIPWVGVEKS</sequence>
<name>A0AAD5TVE4_9FUNG</name>